<dbReference type="InterPro" id="IPR016181">
    <property type="entry name" value="Acyl_CoA_acyltransferase"/>
</dbReference>
<protein>
    <submittedName>
        <fullName evidence="2">CelD/BcsL family acetyltransferase involved in cellulose biosynthesis</fullName>
    </submittedName>
</protein>
<feature type="domain" description="BioF2-like acetyltransferase" evidence="1">
    <location>
        <begin position="204"/>
        <end position="340"/>
    </location>
</feature>
<gene>
    <name evidence="2" type="ORF">J2R99_001554</name>
</gene>
<dbReference type="Proteomes" id="UP001230253">
    <property type="component" value="Unassembled WGS sequence"/>
</dbReference>
<accession>A0ABU0C5D0</accession>
<evidence type="ECO:0000259" key="1">
    <source>
        <dbReference type="Pfam" id="PF13480"/>
    </source>
</evidence>
<dbReference type="Pfam" id="PF13480">
    <property type="entry name" value="Acetyltransf_6"/>
    <property type="match status" value="1"/>
</dbReference>
<dbReference type="EMBL" id="JAUSUK010000001">
    <property type="protein sequence ID" value="MDQ0325705.1"/>
    <property type="molecule type" value="Genomic_DNA"/>
</dbReference>
<reference evidence="2 3" key="1">
    <citation type="submission" date="2023-07" db="EMBL/GenBank/DDBJ databases">
        <title>Genomic Encyclopedia of Type Strains, Phase IV (KMG-IV): sequencing the most valuable type-strain genomes for metagenomic binning, comparative biology and taxonomic classification.</title>
        <authorList>
            <person name="Goeker M."/>
        </authorList>
    </citation>
    <scope>NUCLEOTIDE SEQUENCE [LARGE SCALE GENOMIC DNA]</scope>
    <source>
        <strain evidence="2 3">DSM 11549</strain>
    </source>
</reference>
<dbReference type="SUPFAM" id="SSF55729">
    <property type="entry name" value="Acyl-CoA N-acyltransferases (Nat)"/>
    <property type="match status" value="1"/>
</dbReference>
<keyword evidence="3" id="KW-1185">Reference proteome</keyword>
<dbReference type="InterPro" id="IPR038740">
    <property type="entry name" value="BioF2-like_GNAT_dom"/>
</dbReference>
<evidence type="ECO:0000313" key="3">
    <source>
        <dbReference type="Proteomes" id="UP001230253"/>
    </source>
</evidence>
<evidence type="ECO:0000313" key="2">
    <source>
        <dbReference type="EMBL" id="MDQ0325705.1"/>
    </source>
</evidence>
<comment type="caution">
    <text evidence="2">The sequence shown here is derived from an EMBL/GenBank/DDBJ whole genome shotgun (WGS) entry which is preliminary data.</text>
</comment>
<dbReference type="RefSeq" id="WP_307153878.1">
    <property type="nucleotide sequence ID" value="NZ_JAUSUK010000001.1"/>
</dbReference>
<organism evidence="2 3">
    <name type="scientific">Rhodopseudomonas julia</name>
    <dbReference type="NCBI Taxonomy" id="200617"/>
    <lineage>
        <taxon>Bacteria</taxon>
        <taxon>Pseudomonadati</taxon>
        <taxon>Pseudomonadota</taxon>
        <taxon>Alphaproteobacteria</taxon>
        <taxon>Hyphomicrobiales</taxon>
        <taxon>Nitrobacteraceae</taxon>
        <taxon>Rhodopseudomonas</taxon>
    </lineage>
</organism>
<name>A0ABU0C5D0_9BRAD</name>
<sequence>MSSVDLSSRGSTAELAVPDTLKMFTAESASSAVEVIGDVRQAVTEEFRRDWRKLAAEAGTPNAFSEPFVVEAALQRLVRPGKVKLVAFADDDGLIGLLPLTVSPPIPGIGRVANRFMHIHDFDGTPLVRRGSEALFRAKLGAWLRNESIAFLRFRDVEEASPVIDGLLNGEDETLRAAVVARLARSSCRLGSGPCGLEALQSGKKRRSLQRRKRRLEELGKLSFVDLSAQPPSAWAEDFLTLEASGWKGQMGTAIGCRPQERAFFEEMVERGSANGNLIVHALELDGRRISIALYLRAGEVAWGFKKAYAGDLAQCSPGFVLEAESVAALKTQGDIAFVDTCSIDASTLVPGLWPQERGMADIVVAVGPARKWLMSAVWLEKVYRARRRDLRSLYVRLKRLPAQARRDRPAATHN</sequence>
<proteinExistence type="predicted"/>